<protein>
    <submittedName>
        <fullName evidence="2">Uncharacterized protein</fullName>
    </submittedName>
</protein>
<feature type="compositionally biased region" description="Low complexity" evidence="1">
    <location>
        <begin position="147"/>
        <end position="156"/>
    </location>
</feature>
<feature type="compositionally biased region" description="Basic and acidic residues" evidence="1">
    <location>
        <begin position="109"/>
        <end position="121"/>
    </location>
</feature>
<keyword evidence="3" id="KW-1185">Reference proteome</keyword>
<feature type="region of interest" description="Disordered" evidence="1">
    <location>
        <begin position="40"/>
        <end position="185"/>
    </location>
</feature>
<feature type="compositionally biased region" description="Low complexity" evidence="1">
    <location>
        <begin position="97"/>
        <end position="108"/>
    </location>
</feature>
<dbReference type="AlphaFoldDB" id="A0A0B1TEF0"/>
<name>A0A0B1TEF0_OESDE</name>
<sequence>MPVHPVQFFWRELLYLVGRVHGFTTQRPVTSHNSAATMKTSTFTSSEGTRPYTGPITTKITESSPSSSDVVTSAKSTSQYTRTTRATGATKLSTRIPKTSPTAASTPAKTHDPTDDPRPDPTRAPTPAPTHDPGSVPTRASTPALSTAPVTTTARLTTKRPVKTSTKTSRSTTRTTRSTTRRSTTTMIWEPYTNIHCVFAADMLNMAKDEVAYEKEEDLIIKISEALFNSSIRPSAGLWIYGYTRVSRNWKYVFMNMKSAFNLFWEYVLARMRISDPAAITENKEVVAVTNKAFDLTRKATCLVFFSAVKNGTDFPLLKPRYPYKRVVAVSLQGADLSKSVSHLGQRGVAVNVPLYNFSRKDVSNVVESIRSAFS</sequence>
<dbReference type="EMBL" id="KN549803">
    <property type="protein sequence ID" value="KHJ95943.1"/>
    <property type="molecule type" value="Genomic_DNA"/>
</dbReference>
<organism evidence="2 3">
    <name type="scientific">Oesophagostomum dentatum</name>
    <name type="common">Nodular worm</name>
    <dbReference type="NCBI Taxonomy" id="61180"/>
    <lineage>
        <taxon>Eukaryota</taxon>
        <taxon>Metazoa</taxon>
        <taxon>Ecdysozoa</taxon>
        <taxon>Nematoda</taxon>
        <taxon>Chromadorea</taxon>
        <taxon>Rhabditida</taxon>
        <taxon>Rhabditina</taxon>
        <taxon>Rhabditomorpha</taxon>
        <taxon>Strongyloidea</taxon>
        <taxon>Strongylidae</taxon>
        <taxon>Oesophagostomum</taxon>
    </lineage>
</organism>
<evidence type="ECO:0000313" key="3">
    <source>
        <dbReference type="Proteomes" id="UP000053660"/>
    </source>
</evidence>
<reference evidence="2 3" key="1">
    <citation type="submission" date="2014-03" db="EMBL/GenBank/DDBJ databases">
        <title>Draft genome of the hookworm Oesophagostomum dentatum.</title>
        <authorList>
            <person name="Mitreva M."/>
        </authorList>
    </citation>
    <scope>NUCLEOTIDE SEQUENCE [LARGE SCALE GENOMIC DNA]</scope>
    <source>
        <strain evidence="2 3">OD-Hann</strain>
    </source>
</reference>
<dbReference type="Proteomes" id="UP000053660">
    <property type="component" value="Unassembled WGS sequence"/>
</dbReference>
<feature type="compositionally biased region" description="Low complexity" evidence="1">
    <location>
        <begin position="163"/>
        <end position="185"/>
    </location>
</feature>
<feature type="compositionally biased region" description="Polar residues" evidence="1">
    <location>
        <begin position="79"/>
        <end position="93"/>
    </location>
</feature>
<gene>
    <name evidence="2" type="ORF">OESDEN_04102</name>
</gene>
<accession>A0A0B1TEF0</accession>
<proteinExistence type="predicted"/>
<evidence type="ECO:0000313" key="2">
    <source>
        <dbReference type="EMBL" id="KHJ95943.1"/>
    </source>
</evidence>
<dbReference type="OrthoDB" id="5877663at2759"/>
<evidence type="ECO:0000256" key="1">
    <source>
        <dbReference type="SAM" id="MobiDB-lite"/>
    </source>
</evidence>
<feature type="compositionally biased region" description="Low complexity" evidence="1">
    <location>
        <begin position="63"/>
        <end position="78"/>
    </location>
</feature>